<name>E3MDD1_CAERE</name>
<reference evidence="1" key="1">
    <citation type="submission" date="2007-07" db="EMBL/GenBank/DDBJ databases">
        <title>PCAP assembly of the Caenorhabditis remanei genome.</title>
        <authorList>
            <consortium name="The Caenorhabditis remanei Sequencing Consortium"/>
            <person name="Wilson R.K."/>
        </authorList>
    </citation>
    <scope>NUCLEOTIDE SEQUENCE [LARGE SCALE GENOMIC DNA]</scope>
    <source>
        <strain evidence="1">PB4641</strain>
    </source>
</reference>
<gene>
    <name evidence="1" type="ORF">CRE_17882</name>
</gene>
<dbReference type="HOGENOM" id="CLU_042576_3_1_1"/>
<dbReference type="PANTHER" id="PTHR31379">
    <property type="entry name" value="F-BOX C PROTEIN-RELATED-RELATED"/>
    <property type="match status" value="1"/>
</dbReference>
<dbReference type="Pfam" id="PF12078">
    <property type="entry name" value="DUF3557"/>
    <property type="match status" value="1"/>
</dbReference>
<evidence type="ECO:0000313" key="1">
    <source>
        <dbReference type="EMBL" id="EFO99199.1"/>
    </source>
</evidence>
<protein>
    <recommendedName>
        <fullName evidence="3">F-box domain-containing protein</fullName>
    </recommendedName>
</protein>
<dbReference type="AlphaFoldDB" id="E3MDD1"/>
<evidence type="ECO:0000313" key="2">
    <source>
        <dbReference type="Proteomes" id="UP000008281"/>
    </source>
</evidence>
<sequence>MSPPLSYPALKLVLEYLDVKKRYHITSRNSVLQKIDHLIPLRAGNLIIWKDSTVSLDDLEYSAEYINWKTNMEVNKVFKILKAKAKLMKKYLEGRPNIQVDHVSFYYVKSYSQVPLKLNLISNKLEAFCCSDFRIFLPMIDSRSFPLKKLKLTQEESIDVDHPVVHTAEDVIFQFSRENELFKDIEKLQREKLIIQNIMRGNVDAVRIIKDWMKNGREIGTEYLLCFSSNVWIQQMFRDIEREFNEFRNNLNGINVRYVINKNYFQFVLFNRFLNRKPRFSIPMSTASNIIIFGTEIQAKDGTVYQLVLKVVST</sequence>
<dbReference type="Proteomes" id="UP000008281">
    <property type="component" value="Unassembled WGS sequence"/>
</dbReference>
<dbReference type="PANTHER" id="PTHR31379:SF1">
    <property type="entry name" value="F-BOX C PROTEIN-RELATED"/>
    <property type="match status" value="1"/>
</dbReference>
<dbReference type="InterPro" id="IPR021942">
    <property type="entry name" value="DUF3557"/>
</dbReference>
<dbReference type="EMBL" id="DS268437">
    <property type="protein sequence ID" value="EFO99199.1"/>
    <property type="molecule type" value="Genomic_DNA"/>
</dbReference>
<proteinExistence type="predicted"/>
<accession>E3MDD1</accession>
<keyword evidence="2" id="KW-1185">Reference proteome</keyword>
<dbReference type="InParanoid" id="E3MDD1"/>
<organism evidence="2">
    <name type="scientific">Caenorhabditis remanei</name>
    <name type="common">Caenorhabditis vulgaris</name>
    <dbReference type="NCBI Taxonomy" id="31234"/>
    <lineage>
        <taxon>Eukaryota</taxon>
        <taxon>Metazoa</taxon>
        <taxon>Ecdysozoa</taxon>
        <taxon>Nematoda</taxon>
        <taxon>Chromadorea</taxon>
        <taxon>Rhabditida</taxon>
        <taxon>Rhabditina</taxon>
        <taxon>Rhabditomorpha</taxon>
        <taxon>Rhabditoidea</taxon>
        <taxon>Rhabditidae</taxon>
        <taxon>Peloderinae</taxon>
        <taxon>Caenorhabditis</taxon>
    </lineage>
</organism>
<evidence type="ECO:0008006" key="3">
    <source>
        <dbReference type="Google" id="ProtNLM"/>
    </source>
</evidence>